<keyword evidence="4" id="KW-1003">Cell membrane</keyword>
<sequence length="408" mass="43924">MNRESNIETIHPAPLRWSSYRWPLAFALIAILVGGGLWRYYASSKNAPGSTAGAHPVGRGPATPVAYEEVHAGDFPVILTGLGTVTPSATSVVKSQISGQLVEVNFVEGQAVKAGDILAKVDSRTYELTLKQNEGQLRRDLATLHNAQRDLERYRTLRSKVQDAVSAQQVDSQEALIAQTRATVEIDQAMVDTARLNLGYCNIVSLIDGRTGLRQVDQGNFVTPNDPNGIVVVTRLKPITVIFTLPESRLQPVLRRFRSGAKLPVAAFDNASSTKLALGELKAIDNQIDPATGTVKLRAEFANEDERLFPSQFVNVELYVEMLHDAVTAPLAAMQRGPEGSLVYLIKPDNTVASRPVKLGASAHDRVIVETGLQSGDRVVTEGATRLRDGASVTLPAAAARPGGPPGR</sequence>
<organism evidence="12 13">
    <name type="scientific">Methylocystis bryophila</name>
    <dbReference type="NCBI Taxonomy" id="655015"/>
    <lineage>
        <taxon>Bacteria</taxon>
        <taxon>Pseudomonadati</taxon>
        <taxon>Pseudomonadota</taxon>
        <taxon>Alphaproteobacteria</taxon>
        <taxon>Hyphomicrobiales</taxon>
        <taxon>Methylocystaceae</taxon>
        <taxon>Methylocystis</taxon>
    </lineage>
</organism>
<feature type="domain" description="Multidrug resistance protein MdtA-like beta-barrel" evidence="10">
    <location>
        <begin position="238"/>
        <end position="320"/>
    </location>
</feature>
<keyword evidence="7" id="KW-0812">Transmembrane</keyword>
<keyword evidence="5" id="KW-0997">Cell inner membrane</keyword>
<keyword evidence="6 7" id="KW-0472">Membrane</keyword>
<comment type="similarity">
    <text evidence="2">Belongs to the membrane fusion protein (MFP) (TC 8.A.1) family.</text>
</comment>
<evidence type="ECO:0000259" key="10">
    <source>
        <dbReference type="Pfam" id="PF25944"/>
    </source>
</evidence>
<feature type="transmembrane region" description="Helical" evidence="7">
    <location>
        <begin position="20"/>
        <end position="41"/>
    </location>
</feature>
<feature type="domain" description="Multidrug resistance protein MdtA-like barrel-sandwich hybrid" evidence="9">
    <location>
        <begin position="93"/>
        <end position="234"/>
    </location>
</feature>
<dbReference type="Gene3D" id="1.10.287.470">
    <property type="entry name" value="Helix hairpin bin"/>
    <property type="match status" value="1"/>
</dbReference>
<dbReference type="Gene3D" id="2.40.30.170">
    <property type="match status" value="1"/>
</dbReference>
<proteinExistence type="inferred from homology"/>
<dbReference type="InterPro" id="IPR058626">
    <property type="entry name" value="MdtA-like_b-barrel"/>
</dbReference>
<dbReference type="GO" id="GO:1990281">
    <property type="term" value="C:efflux pump complex"/>
    <property type="evidence" value="ECO:0007669"/>
    <property type="project" value="TreeGrafter"/>
</dbReference>
<feature type="domain" description="Multidrug resistance protein MdtA-like alpha-helical hairpin" evidence="8">
    <location>
        <begin position="129"/>
        <end position="200"/>
    </location>
</feature>
<keyword evidence="7" id="KW-1133">Transmembrane helix</keyword>
<evidence type="ECO:0000259" key="8">
    <source>
        <dbReference type="Pfam" id="PF25876"/>
    </source>
</evidence>
<dbReference type="GO" id="GO:0015562">
    <property type="term" value="F:efflux transmembrane transporter activity"/>
    <property type="evidence" value="ECO:0007669"/>
    <property type="project" value="TreeGrafter"/>
</dbReference>
<keyword evidence="13" id="KW-1185">Reference proteome</keyword>
<evidence type="ECO:0000256" key="5">
    <source>
        <dbReference type="ARBA" id="ARBA00022519"/>
    </source>
</evidence>
<dbReference type="InterPro" id="IPR058624">
    <property type="entry name" value="MdtA-like_HH"/>
</dbReference>
<dbReference type="PANTHER" id="PTHR30469">
    <property type="entry name" value="MULTIDRUG RESISTANCE PROTEIN MDTA"/>
    <property type="match status" value="1"/>
</dbReference>
<evidence type="ECO:0000259" key="9">
    <source>
        <dbReference type="Pfam" id="PF25917"/>
    </source>
</evidence>
<evidence type="ECO:0000313" key="12">
    <source>
        <dbReference type="EMBL" id="ARN80776.1"/>
    </source>
</evidence>
<dbReference type="SUPFAM" id="SSF111369">
    <property type="entry name" value="HlyD-like secretion proteins"/>
    <property type="match status" value="1"/>
</dbReference>
<dbReference type="AlphaFoldDB" id="A0A1W6MTC3"/>
<dbReference type="InterPro" id="IPR006143">
    <property type="entry name" value="RND_pump_MFP"/>
</dbReference>
<dbReference type="RefSeq" id="WP_085770855.1">
    <property type="nucleotide sequence ID" value="NZ_AP027149.1"/>
</dbReference>
<evidence type="ECO:0000256" key="2">
    <source>
        <dbReference type="ARBA" id="ARBA00009477"/>
    </source>
</evidence>
<evidence type="ECO:0000256" key="6">
    <source>
        <dbReference type="ARBA" id="ARBA00023136"/>
    </source>
</evidence>
<dbReference type="NCBIfam" id="TIGR01730">
    <property type="entry name" value="RND_mfp"/>
    <property type="match status" value="1"/>
</dbReference>
<dbReference type="Gene3D" id="2.40.420.20">
    <property type="match status" value="1"/>
</dbReference>
<evidence type="ECO:0000256" key="3">
    <source>
        <dbReference type="ARBA" id="ARBA00022448"/>
    </source>
</evidence>
<dbReference type="PANTHER" id="PTHR30469:SF12">
    <property type="entry name" value="MULTIDRUG RESISTANCE PROTEIN MDTA"/>
    <property type="match status" value="1"/>
</dbReference>
<dbReference type="Pfam" id="PF25944">
    <property type="entry name" value="Beta-barrel_RND"/>
    <property type="match status" value="1"/>
</dbReference>
<name>A0A1W6MTC3_9HYPH</name>
<dbReference type="Pfam" id="PF25967">
    <property type="entry name" value="RND-MFP_C"/>
    <property type="match status" value="1"/>
</dbReference>
<dbReference type="Pfam" id="PF25876">
    <property type="entry name" value="HH_MFP_RND"/>
    <property type="match status" value="1"/>
</dbReference>
<dbReference type="InterPro" id="IPR058627">
    <property type="entry name" value="MdtA-like_C"/>
</dbReference>
<reference evidence="12 13" key="1">
    <citation type="submission" date="2017-02" db="EMBL/GenBank/DDBJ databases">
        <authorList>
            <person name="Peterson S.W."/>
        </authorList>
    </citation>
    <scope>NUCLEOTIDE SEQUENCE [LARGE SCALE GENOMIC DNA]</scope>
    <source>
        <strain evidence="12 13">S285</strain>
    </source>
</reference>
<evidence type="ECO:0000256" key="4">
    <source>
        <dbReference type="ARBA" id="ARBA00022475"/>
    </source>
</evidence>
<accession>A0A1W6MTC3</accession>
<dbReference type="OrthoDB" id="9783047at2"/>
<evidence type="ECO:0000313" key="13">
    <source>
        <dbReference type="Proteomes" id="UP000193978"/>
    </source>
</evidence>
<evidence type="ECO:0000259" key="11">
    <source>
        <dbReference type="Pfam" id="PF25967"/>
    </source>
</evidence>
<keyword evidence="3" id="KW-0813">Transport</keyword>
<dbReference type="Pfam" id="PF25917">
    <property type="entry name" value="BSH_RND"/>
    <property type="match status" value="1"/>
</dbReference>
<evidence type="ECO:0000256" key="7">
    <source>
        <dbReference type="SAM" id="Phobius"/>
    </source>
</evidence>
<dbReference type="InterPro" id="IPR058625">
    <property type="entry name" value="MdtA-like_BSH"/>
</dbReference>
<gene>
    <name evidence="12" type="ORF">B1812_06460</name>
</gene>
<dbReference type="STRING" id="655015.B1812_06460"/>
<dbReference type="Proteomes" id="UP000193978">
    <property type="component" value="Chromosome"/>
</dbReference>
<dbReference type="Gene3D" id="2.40.50.100">
    <property type="match status" value="1"/>
</dbReference>
<comment type="subcellular location">
    <subcellularLocation>
        <location evidence="1">Cell membrane</location>
    </subcellularLocation>
</comment>
<feature type="domain" description="Multidrug resistance protein MdtA-like C-terminal permuted SH3" evidence="11">
    <location>
        <begin position="325"/>
        <end position="385"/>
    </location>
</feature>
<dbReference type="EMBL" id="CP019948">
    <property type="protein sequence ID" value="ARN80776.1"/>
    <property type="molecule type" value="Genomic_DNA"/>
</dbReference>
<protein>
    <submittedName>
        <fullName evidence="12">Multidrug transporter subunit MdtA</fullName>
    </submittedName>
</protein>
<dbReference type="KEGG" id="mbry:B1812_06460"/>
<evidence type="ECO:0000256" key="1">
    <source>
        <dbReference type="ARBA" id="ARBA00004236"/>
    </source>
</evidence>